<sequence>MNPRNLLRTAVTSVTTLALLGVPVSVAHATVTPTCTPYVLNVHIHSKDEGGAKASAVIHNCYGNGQFTVDFAYAPDPPCAYMAYGTTRKFSTMSPVGAGVLVRGGKRC</sequence>
<keyword evidence="3" id="KW-1185">Reference proteome</keyword>
<protein>
    <recommendedName>
        <fullName evidence="4">Alpha amylase inhibitor</fullName>
    </recommendedName>
</protein>
<dbReference type="Proteomes" id="UP000199202">
    <property type="component" value="Unassembled WGS sequence"/>
</dbReference>
<name>A0A1G9UM79_9ACTN</name>
<feature type="signal peptide" evidence="1">
    <location>
        <begin position="1"/>
        <end position="29"/>
    </location>
</feature>
<accession>A0A1G9UM79</accession>
<keyword evidence="1" id="KW-0732">Signal</keyword>
<dbReference type="AlphaFoldDB" id="A0A1G9UM79"/>
<evidence type="ECO:0000313" key="3">
    <source>
        <dbReference type="Proteomes" id="UP000199202"/>
    </source>
</evidence>
<proteinExistence type="predicted"/>
<evidence type="ECO:0000313" key="2">
    <source>
        <dbReference type="EMBL" id="SDM60967.1"/>
    </source>
</evidence>
<reference evidence="2 3" key="1">
    <citation type="submission" date="2016-10" db="EMBL/GenBank/DDBJ databases">
        <authorList>
            <person name="de Groot N.N."/>
        </authorList>
    </citation>
    <scope>NUCLEOTIDE SEQUENCE [LARGE SCALE GENOMIC DNA]</scope>
    <source>
        <strain evidence="2 3">CGMCC 4.6533</strain>
    </source>
</reference>
<evidence type="ECO:0000256" key="1">
    <source>
        <dbReference type="SAM" id="SignalP"/>
    </source>
</evidence>
<feature type="chain" id="PRO_5011501366" description="Alpha amylase inhibitor" evidence="1">
    <location>
        <begin position="30"/>
        <end position="108"/>
    </location>
</feature>
<organism evidence="2 3">
    <name type="scientific">Nonomuraea jiangxiensis</name>
    <dbReference type="NCBI Taxonomy" id="633440"/>
    <lineage>
        <taxon>Bacteria</taxon>
        <taxon>Bacillati</taxon>
        <taxon>Actinomycetota</taxon>
        <taxon>Actinomycetes</taxon>
        <taxon>Streptosporangiales</taxon>
        <taxon>Streptosporangiaceae</taxon>
        <taxon>Nonomuraea</taxon>
    </lineage>
</organism>
<gene>
    <name evidence="2" type="ORF">SAMN05421869_14917</name>
</gene>
<evidence type="ECO:0008006" key="4">
    <source>
        <dbReference type="Google" id="ProtNLM"/>
    </source>
</evidence>
<dbReference type="EMBL" id="FNDJ01000049">
    <property type="protein sequence ID" value="SDM60967.1"/>
    <property type="molecule type" value="Genomic_DNA"/>
</dbReference>